<feature type="transmembrane region" description="Helical" evidence="7">
    <location>
        <begin position="95"/>
        <end position="117"/>
    </location>
</feature>
<comment type="similarity">
    <text evidence="7">Belongs to the binding-protein-dependent transport system permease family.</text>
</comment>
<feature type="transmembrane region" description="Helical" evidence="7">
    <location>
        <begin position="224"/>
        <end position="248"/>
    </location>
</feature>
<evidence type="ECO:0000256" key="4">
    <source>
        <dbReference type="ARBA" id="ARBA00022692"/>
    </source>
</evidence>
<feature type="transmembrane region" description="Helical" evidence="7">
    <location>
        <begin position="129"/>
        <end position="149"/>
    </location>
</feature>
<feature type="transmembrane region" description="Helical" evidence="7">
    <location>
        <begin position="181"/>
        <end position="203"/>
    </location>
</feature>
<dbReference type="CDD" id="cd06261">
    <property type="entry name" value="TM_PBP2"/>
    <property type="match status" value="1"/>
</dbReference>
<proteinExistence type="inferred from homology"/>
<dbReference type="Gene3D" id="1.10.3720.10">
    <property type="entry name" value="MetI-like"/>
    <property type="match status" value="1"/>
</dbReference>
<dbReference type="InterPro" id="IPR000515">
    <property type="entry name" value="MetI-like"/>
</dbReference>
<dbReference type="RefSeq" id="WP_242950648.1">
    <property type="nucleotide sequence ID" value="NZ_FQXM01000007.1"/>
</dbReference>
<organism evidence="9 10">
    <name type="scientific">Clostridium grantii DSM 8605</name>
    <dbReference type="NCBI Taxonomy" id="1121316"/>
    <lineage>
        <taxon>Bacteria</taxon>
        <taxon>Bacillati</taxon>
        <taxon>Bacillota</taxon>
        <taxon>Clostridia</taxon>
        <taxon>Eubacteriales</taxon>
        <taxon>Clostridiaceae</taxon>
        <taxon>Clostridium</taxon>
    </lineage>
</organism>
<dbReference type="GO" id="GO:0005886">
    <property type="term" value="C:plasma membrane"/>
    <property type="evidence" value="ECO:0007669"/>
    <property type="project" value="UniProtKB-SubCell"/>
</dbReference>
<evidence type="ECO:0000256" key="2">
    <source>
        <dbReference type="ARBA" id="ARBA00022448"/>
    </source>
</evidence>
<keyword evidence="10" id="KW-1185">Reference proteome</keyword>
<keyword evidence="2 7" id="KW-0813">Transport</keyword>
<dbReference type="PANTHER" id="PTHR43227">
    <property type="entry name" value="BLL4140 PROTEIN"/>
    <property type="match status" value="1"/>
</dbReference>
<dbReference type="EMBL" id="FQXM01000007">
    <property type="protein sequence ID" value="SHH57237.1"/>
    <property type="molecule type" value="Genomic_DNA"/>
</dbReference>
<name>A0A1M5U2I4_9CLOT</name>
<gene>
    <name evidence="9" type="ORF">SAMN02745207_01542</name>
</gene>
<evidence type="ECO:0000256" key="6">
    <source>
        <dbReference type="ARBA" id="ARBA00023136"/>
    </source>
</evidence>
<evidence type="ECO:0000313" key="9">
    <source>
        <dbReference type="EMBL" id="SHH57237.1"/>
    </source>
</evidence>
<dbReference type="GO" id="GO:0055085">
    <property type="term" value="P:transmembrane transport"/>
    <property type="evidence" value="ECO:0007669"/>
    <property type="project" value="InterPro"/>
</dbReference>
<comment type="subcellular location">
    <subcellularLocation>
        <location evidence="1 7">Cell membrane</location>
        <topology evidence="1 7">Multi-pass membrane protein</topology>
    </subcellularLocation>
</comment>
<evidence type="ECO:0000256" key="1">
    <source>
        <dbReference type="ARBA" id="ARBA00004651"/>
    </source>
</evidence>
<evidence type="ECO:0000256" key="3">
    <source>
        <dbReference type="ARBA" id="ARBA00022475"/>
    </source>
</evidence>
<dbReference type="PROSITE" id="PS50928">
    <property type="entry name" value="ABC_TM1"/>
    <property type="match status" value="1"/>
</dbReference>
<dbReference type="STRING" id="1121316.SAMN02745207_01542"/>
<feature type="domain" description="ABC transmembrane type-1" evidence="8">
    <location>
        <begin position="89"/>
        <end position="307"/>
    </location>
</feature>
<dbReference type="SUPFAM" id="SSF161098">
    <property type="entry name" value="MetI-like"/>
    <property type="match status" value="1"/>
</dbReference>
<protein>
    <submittedName>
        <fullName evidence="9">Carbohydrate ABC transporter membrane protein 1, CUT1 family</fullName>
    </submittedName>
</protein>
<keyword evidence="5 7" id="KW-1133">Transmembrane helix</keyword>
<dbReference type="Pfam" id="PF00528">
    <property type="entry name" value="BPD_transp_1"/>
    <property type="match status" value="1"/>
</dbReference>
<sequence>MEIVESNLKKKSKSKMRESTLKEAKKNWQLYLLLLIPVTYILVFAYYPMLGAQIAFKNFNITKGIWGSPWVGFKHFERFIQSYQFVSVLKNTLGLSLYGLIAGFPFSILLALALNYVGHKNYKRIVQTVSYAPHFISTVVMVGMLMEFLNPRNGLIKNFLAIFGINFTSNVMGVPGAFSSIYVWSGVWQGIGFGSIIYLAVLSGIDPSLHEAAIVDGASKKQRLWFIDLPSLMPTAIILLIMNLGNILNVGFEKALLMQNPMNISTSEIIDTYVYKVGLTSSLPDFAYSTAIGLFKSFIAFILIVLVNKIAKKLGETSLW</sequence>
<dbReference type="AlphaFoldDB" id="A0A1M5U2I4"/>
<dbReference type="InterPro" id="IPR035906">
    <property type="entry name" value="MetI-like_sf"/>
</dbReference>
<evidence type="ECO:0000256" key="7">
    <source>
        <dbReference type="RuleBase" id="RU363032"/>
    </source>
</evidence>
<dbReference type="Proteomes" id="UP000184447">
    <property type="component" value="Unassembled WGS sequence"/>
</dbReference>
<reference evidence="9 10" key="1">
    <citation type="submission" date="2016-11" db="EMBL/GenBank/DDBJ databases">
        <authorList>
            <person name="Jaros S."/>
            <person name="Januszkiewicz K."/>
            <person name="Wedrychowicz H."/>
        </authorList>
    </citation>
    <scope>NUCLEOTIDE SEQUENCE [LARGE SCALE GENOMIC DNA]</scope>
    <source>
        <strain evidence="9 10">DSM 8605</strain>
    </source>
</reference>
<accession>A0A1M5U2I4</accession>
<keyword evidence="6 7" id="KW-0472">Membrane</keyword>
<keyword evidence="3" id="KW-1003">Cell membrane</keyword>
<dbReference type="InterPro" id="IPR050809">
    <property type="entry name" value="UgpAE/MalFG_permease"/>
</dbReference>
<evidence type="ECO:0000313" key="10">
    <source>
        <dbReference type="Proteomes" id="UP000184447"/>
    </source>
</evidence>
<feature type="transmembrane region" description="Helical" evidence="7">
    <location>
        <begin position="30"/>
        <end position="49"/>
    </location>
</feature>
<evidence type="ECO:0000256" key="5">
    <source>
        <dbReference type="ARBA" id="ARBA00022989"/>
    </source>
</evidence>
<keyword evidence="4 7" id="KW-0812">Transmembrane</keyword>
<dbReference type="PANTHER" id="PTHR43227:SF11">
    <property type="entry name" value="BLL4140 PROTEIN"/>
    <property type="match status" value="1"/>
</dbReference>
<feature type="transmembrane region" description="Helical" evidence="7">
    <location>
        <begin position="286"/>
        <end position="307"/>
    </location>
</feature>
<evidence type="ECO:0000259" key="8">
    <source>
        <dbReference type="PROSITE" id="PS50928"/>
    </source>
</evidence>